<gene>
    <name evidence="1" type="ORF">STO1_011620</name>
</gene>
<accession>A0A224A7J1</accession>
<dbReference type="Proteomes" id="UP000218665">
    <property type="component" value="Chromosome"/>
</dbReference>
<evidence type="ECO:0000313" key="2">
    <source>
        <dbReference type="Proteomes" id="UP000218665"/>
    </source>
</evidence>
<sequence length="44" mass="5529">MNYHNHQYISIPSWSRYKGYDEYKIGEGWNYYRYEVINYYSGGY</sequence>
<organism evidence="1 2">
    <name type="scientific">Streptococcus oralis subsp. tigurinus</name>
    <dbReference type="NCBI Taxonomy" id="1077464"/>
    <lineage>
        <taxon>Bacteria</taxon>
        <taxon>Bacillati</taxon>
        <taxon>Bacillota</taxon>
        <taxon>Bacilli</taxon>
        <taxon>Lactobacillales</taxon>
        <taxon>Streptococcaceae</taxon>
        <taxon>Streptococcus</taxon>
    </lineage>
</organism>
<reference evidence="1 2" key="1">
    <citation type="submission" date="2017-07" db="EMBL/GenBank/DDBJ databases">
        <title>Whole genome sequence of Streptococcus tigurinus, strain osk_001, isolated from post-mortem material.</title>
        <authorList>
            <person name="Yoshizawa H."/>
            <person name="Motooka D."/>
            <person name="Katada R."/>
            <person name="Matsumoto Y."/>
            <person name="Nakamura S."/>
            <person name="Morii E."/>
            <person name="Iida T."/>
            <person name="Matsumoto H."/>
        </authorList>
    </citation>
    <scope>NUCLEOTIDE SEQUENCE [LARGE SCALE GENOMIC DNA]</scope>
    <source>
        <strain evidence="2">osk_001</strain>
    </source>
</reference>
<name>A0A224A7J1_STROR</name>
<dbReference type="AlphaFoldDB" id="A0A224A7J1"/>
<dbReference type="EMBL" id="AP018338">
    <property type="protein sequence ID" value="BBA08766.1"/>
    <property type="molecule type" value="Genomic_DNA"/>
</dbReference>
<evidence type="ECO:0000313" key="1">
    <source>
        <dbReference type="EMBL" id="BBA08766.1"/>
    </source>
</evidence>
<proteinExistence type="predicted"/>
<protein>
    <submittedName>
        <fullName evidence="1">Uncharacterized protein</fullName>
    </submittedName>
</protein>